<feature type="compositionally biased region" description="Low complexity" evidence="1">
    <location>
        <begin position="119"/>
        <end position="136"/>
    </location>
</feature>
<feature type="non-terminal residue" evidence="2">
    <location>
        <position position="1"/>
    </location>
</feature>
<evidence type="ECO:0000256" key="1">
    <source>
        <dbReference type="SAM" id="MobiDB-lite"/>
    </source>
</evidence>
<organism evidence="2">
    <name type="scientific">marine sediment metagenome</name>
    <dbReference type="NCBI Taxonomy" id="412755"/>
    <lineage>
        <taxon>unclassified sequences</taxon>
        <taxon>metagenomes</taxon>
        <taxon>ecological metagenomes</taxon>
    </lineage>
</organism>
<reference evidence="2" key="1">
    <citation type="journal article" date="2014" name="Front. Microbiol.">
        <title>High frequency of phylogenetically diverse reductive dehalogenase-homologous genes in deep subseafloor sedimentary metagenomes.</title>
        <authorList>
            <person name="Kawai M."/>
            <person name="Futagami T."/>
            <person name="Toyoda A."/>
            <person name="Takaki Y."/>
            <person name="Nishi S."/>
            <person name="Hori S."/>
            <person name="Arai W."/>
            <person name="Tsubouchi T."/>
            <person name="Morono Y."/>
            <person name="Uchiyama I."/>
            <person name="Ito T."/>
            <person name="Fujiyama A."/>
            <person name="Inagaki F."/>
            <person name="Takami H."/>
        </authorList>
    </citation>
    <scope>NUCLEOTIDE SEQUENCE</scope>
    <source>
        <strain evidence="2">Expedition CK06-06</strain>
    </source>
</reference>
<accession>X0WPI1</accession>
<protein>
    <submittedName>
        <fullName evidence="2">Uncharacterized protein</fullName>
    </submittedName>
</protein>
<feature type="region of interest" description="Disordered" evidence="1">
    <location>
        <begin position="102"/>
        <end position="145"/>
    </location>
</feature>
<dbReference type="EMBL" id="BARS01036157">
    <property type="protein sequence ID" value="GAG26418.1"/>
    <property type="molecule type" value="Genomic_DNA"/>
</dbReference>
<proteinExistence type="predicted"/>
<gene>
    <name evidence="2" type="ORF">S01H1_55607</name>
</gene>
<name>X0WPI1_9ZZZZ</name>
<sequence length="145" mass="15940">SSKEMEIVNLAQAQAARGIVPMKRIVTNIMQAEDPAGWLSELELEKAKEANPAIGLAEMAIRYAEQAEGMDDEIEADLKKWQSMVLVHDYVMIMKQRMQPLPIEQATQKRTPEPGKSNLQGLASLPGLLGGQLQKGKTAEEAVTQ</sequence>
<comment type="caution">
    <text evidence="2">The sequence shown here is derived from an EMBL/GenBank/DDBJ whole genome shotgun (WGS) entry which is preliminary data.</text>
</comment>
<evidence type="ECO:0000313" key="2">
    <source>
        <dbReference type="EMBL" id="GAG26418.1"/>
    </source>
</evidence>
<dbReference type="AlphaFoldDB" id="X0WPI1"/>